<feature type="transmembrane region" description="Helical" evidence="10">
    <location>
        <begin position="142"/>
        <end position="161"/>
    </location>
</feature>
<organism evidence="11 12">
    <name type="scientific">Myxozyma melibiosi</name>
    <dbReference type="NCBI Taxonomy" id="54550"/>
    <lineage>
        <taxon>Eukaryota</taxon>
        <taxon>Fungi</taxon>
        <taxon>Dikarya</taxon>
        <taxon>Ascomycota</taxon>
        <taxon>Saccharomycotina</taxon>
        <taxon>Lipomycetes</taxon>
        <taxon>Lipomycetales</taxon>
        <taxon>Lipomycetaceae</taxon>
        <taxon>Myxozyma</taxon>
    </lineage>
</organism>
<evidence type="ECO:0000256" key="1">
    <source>
        <dbReference type="ARBA" id="ARBA00004225"/>
    </source>
</evidence>
<dbReference type="EMBL" id="JBBJBU010000002">
    <property type="protein sequence ID" value="KAK7206874.1"/>
    <property type="molecule type" value="Genomic_DNA"/>
</dbReference>
<gene>
    <name evidence="11" type="ORF">BZA70DRAFT_116882</name>
</gene>
<dbReference type="Gene3D" id="1.50.40.10">
    <property type="entry name" value="Mitochondrial carrier domain"/>
    <property type="match status" value="1"/>
</dbReference>
<dbReference type="InterPro" id="IPR018108">
    <property type="entry name" value="MCP_transmembrane"/>
</dbReference>
<evidence type="ECO:0000256" key="5">
    <source>
        <dbReference type="ARBA" id="ARBA00022989"/>
    </source>
</evidence>
<dbReference type="GeneID" id="90034980"/>
<dbReference type="PANTHER" id="PTHR45758">
    <property type="entry name" value="MITOFERRIN-1-RELATED"/>
    <property type="match status" value="1"/>
</dbReference>
<evidence type="ECO:0000256" key="7">
    <source>
        <dbReference type="ARBA" id="ARBA00023136"/>
    </source>
</evidence>
<dbReference type="InterPro" id="IPR023395">
    <property type="entry name" value="MCP_dom_sf"/>
</dbReference>
<evidence type="ECO:0000256" key="6">
    <source>
        <dbReference type="ARBA" id="ARBA00023128"/>
    </source>
</evidence>
<evidence type="ECO:0000256" key="8">
    <source>
        <dbReference type="PROSITE-ProRule" id="PRU00282"/>
    </source>
</evidence>
<evidence type="ECO:0000256" key="9">
    <source>
        <dbReference type="RuleBase" id="RU000488"/>
    </source>
</evidence>
<keyword evidence="12" id="KW-1185">Reference proteome</keyword>
<evidence type="ECO:0000256" key="3">
    <source>
        <dbReference type="ARBA" id="ARBA00022448"/>
    </source>
</evidence>
<comment type="similarity">
    <text evidence="2 9">Belongs to the mitochondrial carrier (TC 2.A.29) family.</text>
</comment>
<comment type="caution">
    <text evidence="11">The sequence shown here is derived from an EMBL/GenBank/DDBJ whole genome shotgun (WGS) entry which is preliminary data.</text>
</comment>
<comment type="subcellular location">
    <subcellularLocation>
        <location evidence="1">Mitochondrion membrane</location>
        <topology evidence="1">Multi-pass membrane protein</topology>
    </subcellularLocation>
</comment>
<dbReference type="PROSITE" id="PS50920">
    <property type="entry name" value="SOLCAR"/>
    <property type="match status" value="2"/>
</dbReference>
<protein>
    <submittedName>
        <fullName evidence="11">Mitochondrial carrier domain-containing protein</fullName>
    </submittedName>
</protein>
<feature type="repeat" description="Solcar" evidence="8">
    <location>
        <begin position="191"/>
        <end position="285"/>
    </location>
</feature>
<feature type="repeat" description="Solcar" evidence="8">
    <location>
        <begin position="82"/>
        <end position="167"/>
    </location>
</feature>
<evidence type="ECO:0000256" key="10">
    <source>
        <dbReference type="SAM" id="Phobius"/>
    </source>
</evidence>
<dbReference type="Pfam" id="PF00153">
    <property type="entry name" value="Mito_carr"/>
    <property type="match status" value="2"/>
</dbReference>
<keyword evidence="3 9" id="KW-0813">Transport</keyword>
<dbReference type="RefSeq" id="XP_064769907.1">
    <property type="nucleotide sequence ID" value="XM_064909468.1"/>
</dbReference>
<keyword evidence="7 8" id="KW-0472">Membrane</keyword>
<evidence type="ECO:0000313" key="11">
    <source>
        <dbReference type="EMBL" id="KAK7206874.1"/>
    </source>
</evidence>
<evidence type="ECO:0000313" key="12">
    <source>
        <dbReference type="Proteomes" id="UP001498771"/>
    </source>
</evidence>
<accession>A0ABR1FAJ1</accession>
<feature type="transmembrane region" description="Helical" evidence="10">
    <location>
        <begin position="47"/>
        <end position="66"/>
    </location>
</feature>
<evidence type="ECO:0000256" key="2">
    <source>
        <dbReference type="ARBA" id="ARBA00006375"/>
    </source>
</evidence>
<keyword evidence="6" id="KW-0496">Mitochondrion</keyword>
<name>A0ABR1FAJ1_9ASCO</name>
<sequence>MADIGTAAAAVAGAVGSSVVFHPLDTILTLQQTSVSNKYIIPFPQYWRGVTVSALLTTPAFTVYLLSYRQAKKELSSQYGSDSAITYGLSGIFAELTSSVLWTPMEVIKGRMQLISSPGMVSTTKTIAQIYKEEKIRGFFRGYWMSLAMYTPATICYWYTYENLKTYMRQRQKRKAALASSSSSPPPTQDLSALQYALASSVATIAGETITNFLDVVKTRQQLACSAEVRALRPDDSASVARVARNLIREVGVFRALFKGLHVRLLYALPTGVLSMVIVESIKPDIDTDEYGL</sequence>
<dbReference type="PANTHER" id="PTHR45758:SF3">
    <property type="entry name" value="MITOCHONDRIAL SUBSTRATE CARRIER FAMILY PROTEIN E"/>
    <property type="match status" value="1"/>
</dbReference>
<dbReference type="SUPFAM" id="SSF103506">
    <property type="entry name" value="Mitochondrial carrier"/>
    <property type="match status" value="1"/>
</dbReference>
<reference evidence="11 12" key="1">
    <citation type="submission" date="2024-03" db="EMBL/GenBank/DDBJ databases">
        <title>Genome-scale model development and genomic sequencing of the oleaginous clade Lipomyces.</title>
        <authorList>
            <consortium name="Lawrence Berkeley National Laboratory"/>
            <person name="Czajka J.J."/>
            <person name="Han Y."/>
            <person name="Kim J."/>
            <person name="Mondo S.J."/>
            <person name="Hofstad B.A."/>
            <person name="Robles A."/>
            <person name="Haridas S."/>
            <person name="Riley R."/>
            <person name="LaButti K."/>
            <person name="Pangilinan J."/>
            <person name="Andreopoulos W."/>
            <person name="Lipzen A."/>
            <person name="Yan J."/>
            <person name="Wang M."/>
            <person name="Ng V."/>
            <person name="Grigoriev I.V."/>
            <person name="Spatafora J.W."/>
            <person name="Magnuson J.K."/>
            <person name="Baker S.E."/>
            <person name="Pomraning K.R."/>
        </authorList>
    </citation>
    <scope>NUCLEOTIDE SEQUENCE [LARGE SCALE GENOMIC DNA]</scope>
    <source>
        <strain evidence="11 12">Phaff 52-87</strain>
    </source>
</reference>
<dbReference type="Proteomes" id="UP001498771">
    <property type="component" value="Unassembled WGS sequence"/>
</dbReference>
<keyword evidence="4 8" id="KW-0812">Transmembrane</keyword>
<evidence type="ECO:0000256" key="4">
    <source>
        <dbReference type="ARBA" id="ARBA00022692"/>
    </source>
</evidence>
<proteinExistence type="inferred from homology"/>
<keyword evidence="5 10" id="KW-1133">Transmembrane helix</keyword>